<keyword evidence="1 2" id="KW-0238">DNA-binding</keyword>
<evidence type="ECO:0000313" key="5">
    <source>
        <dbReference type="EMBL" id="SDS56716.1"/>
    </source>
</evidence>
<evidence type="ECO:0000256" key="3">
    <source>
        <dbReference type="SAM" id="MobiDB-lite"/>
    </source>
</evidence>
<reference evidence="5 6" key="1">
    <citation type="submission" date="2016-10" db="EMBL/GenBank/DDBJ databases">
        <authorList>
            <person name="de Groot N.N."/>
        </authorList>
    </citation>
    <scope>NUCLEOTIDE SEQUENCE [LARGE SCALE GENOMIC DNA]</scope>
    <source>
        <strain evidence="5 6">DSM 21800</strain>
    </source>
</reference>
<dbReference type="AlphaFoldDB" id="A0A1H1T9L8"/>
<organism evidence="5 6">
    <name type="scientific">Microlunatus soli</name>
    <dbReference type="NCBI Taxonomy" id="630515"/>
    <lineage>
        <taxon>Bacteria</taxon>
        <taxon>Bacillati</taxon>
        <taxon>Actinomycetota</taxon>
        <taxon>Actinomycetes</taxon>
        <taxon>Propionibacteriales</taxon>
        <taxon>Propionibacteriaceae</taxon>
        <taxon>Microlunatus</taxon>
    </lineage>
</organism>
<dbReference type="RefSeq" id="WP_197680081.1">
    <property type="nucleotide sequence ID" value="NZ_LT629772.1"/>
</dbReference>
<evidence type="ECO:0000259" key="4">
    <source>
        <dbReference type="PROSITE" id="PS50977"/>
    </source>
</evidence>
<evidence type="ECO:0000256" key="2">
    <source>
        <dbReference type="PROSITE-ProRule" id="PRU00335"/>
    </source>
</evidence>
<dbReference type="InterPro" id="IPR001647">
    <property type="entry name" value="HTH_TetR"/>
</dbReference>
<evidence type="ECO:0000256" key="1">
    <source>
        <dbReference type="ARBA" id="ARBA00023125"/>
    </source>
</evidence>
<keyword evidence="6" id="KW-1185">Reference proteome</keyword>
<evidence type="ECO:0000313" key="6">
    <source>
        <dbReference type="Proteomes" id="UP000199103"/>
    </source>
</evidence>
<proteinExistence type="predicted"/>
<gene>
    <name evidence="5" type="ORF">SAMN04489812_2303</name>
</gene>
<dbReference type="STRING" id="630515.SAMN04489812_2303"/>
<name>A0A1H1T9L8_9ACTN</name>
<dbReference type="GO" id="GO:0003677">
    <property type="term" value="F:DNA binding"/>
    <property type="evidence" value="ECO:0007669"/>
    <property type="project" value="UniProtKB-UniRule"/>
</dbReference>
<feature type="region of interest" description="Disordered" evidence="3">
    <location>
        <begin position="1"/>
        <end position="24"/>
    </location>
</feature>
<sequence>MNDPADSADSVQPPSAAPRSAASRRTRRLIIDAAIETLGQRQSAALGEIADAAGVSRSTLHRQFADRTALLSAVDDECRHRFDDASRRAQVFTGTGLEAIGRLAQEYLDLGPVLSLIFADNALIDPDNWEDVEERDGSGGSDELNGGTGLAAIIERGHHDGSIDAALPTPWIVTTLWVLLFGAWQVQSSGAARHEVSALLARTLIGALGHRT</sequence>
<dbReference type="SUPFAM" id="SSF46689">
    <property type="entry name" value="Homeodomain-like"/>
    <property type="match status" value="1"/>
</dbReference>
<dbReference type="Pfam" id="PF00440">
    <property type="entry name" value="TetR_N"/>
    <property type="match status" value="1"/>
</dbReference>
<dbReference type="Gene3D" id="1.10.357.10">
    <property type="entry name" value="Tetracycline Repressor, domain 2"/>
    <property type="match status" value="1"/>
</dbReference>
<feature type="DNA-binding region" description="H-T-H motif" evidence="2">
    <location>
        <begin position="45"/>
        <end position="64"/>
    </location>
</feature>
<dbReference type="Proteomes" id="UP000199103">
    <property type="component" value="Chromosome I"/>
</dbReference>
<dbReference type="EMBL" id="LT629772">
    <property type="protein sequence ID" value="SDS56716.1"/>
    <property type="molecule type" value="Genomic_DNA"/>
</dbReference>
<dbReference type="InterPro" id="IPR009057">
    <property type="entry name" value="Homeodomain-like_sf"/>
</dbReference>
<accession>A0A1H1T9L8</accession>
<dbReference type="PROSITE" id="PS50977">
    <property type="entry name" value="HTH_TETR_2"/>
    <property type="match status" value="1"/>
</dbReference>
<protein>
    <submittedName>
        <fullName evidence="5">DNA-binding transcriptional regulator, AcrR family</fullName>
    </submittedName>
</protein>
<feature type="domain" description="HTH tetR-type" evidence="4">
    <location>
        <begin position="24"/>
        <end position="82"/>
    </location>
</feature>